<feature type="transmembrane region" description="Helical" evidence="1">
    <location>
        <begin position="34"/>
        <end position="51"/>
    </location>
</feature>
<keyword evidence="3" id="KW-1185">Reference proteome</keyword>
<dbReference type="KEGG" id="dpr:Despr_3065"/>
<evidence type="ECO:0000313" key="2">
    <source>
        <dbReference type="EMBL" id="ADW19198.1"/>
    </source>
</evidence>
<reference evidence="2 3" key="1">
    <citation type="journal article" date="2011" name="Stand. Genomic Sci.">
        <title>Complete genome sequence of Desulfobulbus propionicus type strain (1pr3).</title>
        <authorList>
            <person name="Pagani I."/>
            <person name="Lapidus A."/>
            <person name="Nolan M."/>
            <person name="Lucas S."/>
            <person name="Hammon N."/>
            <person name="Deshpande S."/>
            <person name="Cheng J.F."/>
            <person name="Chertkov O."/>
            <person name="Davenport K."/>
            <person name="Tapia R."/>
            <person name="Han C."/>
            <person name="Goodwin L."/>
            <person name="Pitluck S."/>
            <person name="Liolios K."/>
            <person name="Mavromatis K."/>
            <person name="Ivanova N."/>
            <person name="Mikhailova N."/>
            <person name="Pati A."/>
            <person name="Chen A."/>
            <person name="Palaniappan K."/>
            <person name="Land M."/>
            <person name="Hauser L."/>
            <person name="Chang Y.J."/>
            <person name="Jeffries C.D."/>
            <person name="Detter J.C."/>
            <person name="Brambilla E."/>
            <person name="Kannan K.P."/>
            <person name="Djao O.D."/>
            <person name="Rohde M."/>
            <person name="Pukall R."/>
            <person name="Spring S."/>
            <person name="Goker M."/>
            <person name="Sikorski J."/>
            <person name="Woyke T."/>
            <person name="Bristow J."/>
            <person name="Eisen J.A."/>
            <person name="Markowitz V."/>
            <person name="Hugenholtz P."/>
            <person name="Kyrpides N.C."/>
            <person name="Klenk H.P."/>
        </authorList>
    </citation>
    <scope>NUCLEOTIDE SEQUENCE [LARGE SCALE GENOMIC DNA]</scope>
    <source>
        <strain evidence="3">ATCC 33891 / DSM 2032 / 1pr3</strain>
    </source>
</reference>
<evidence type="ECO:0000256" key="1">
    <source>
        <dbReference type="SAM" id="Phobius"/>
    </source>
</evidence>
<keyword evidence="1" id="KW-0472">Membrane</keyword>
<dbReference type="EMBL" id="CP002364">
    <property type="protein sequence ID" value="ADW19198.1"/>
    <property type="molecule type" value="Genomic_DNA"/>
</dbReference>
<dbReference type="RefSeq" id="WP_015725723.1">
    <property type="nucleotide sequence ID" value="NC_014972.1"/>
</dbReference>
<sequence>MKQYLKYDWDAIAGIIAAVAAILMHFLHLVESDVLLMIAVVLIALLFLRDLRRERDGERLGECLQRTEFSLNEMLARLRPHDVVLIGPQQIHQAMMEFSHHACNEMLWFHVCPLMFKRQAVFDDLFKTAIENPNVHSIQFILDQSDRDLWEKEVMPKIDQCPSRAKVQEVIWTSIAGGVSAIISDIEKVGRIECLLSFWGEPFMARMPGSNVPRYIFHVQSNSELIGRMIEVVRSHRLCELPAKDAWQARHPPEDNHDNRAL</sequence>
<evidence type="ECO:0000313" key="3">
    <source>
        <dbReference type="Proteomes" id="UP000006365"/>
    </source>
</evidence>
<feature type="transmembrane region" description="Helical" evidence="1">
    <location>
        <begin position="7"/>
        <end position="28"/>
    </location>
</feature>
<dbReference type="AlphaFoldDB" id="A0A7U3YPK5"/>
<keyword evidence="1" id="KW-0812">Transmembrane</keyword>
<proteinExistence type="predicted"/>
<protein>
    <submittedName>
        <fullName evidence="2">Uncharacterized protein</fullName>
    </submittedName>
</protein>
<dbReference type="Proteomes" id="UP000006365">
    <property type="component" value="Chromosome"/>
</dbReference>
<organism evidence="2 3">
    <name type="scientific">Desulfobulbus propionicus (strain ATCC 33891 / DSM 2032 / VKM B-1956 / 1pr3)</name>
    <dbReference type="NCBI Taxonomy" id="577650"/>
    <lineage>
        <taxon>Bacteria</taxon>
        <taxon>Pseudomonadati</taxon>
        <taxon>Thermodesulfobacteriota</taxon>
        <taxon>Desulfobulbia</taxon>
        <taxon>Desulfobulbales</taxon>
        <taxon>Desulfobulbaceae</taxon>
        <taxon>Desulfobulbus</taxon>
    </lineage>
</organism>
<accession>A0A7U3YPK5</accession>
<keyword evidence="1" id="KW-1133">Transmembrane helix</keyword>
<name>A0A7U3YPK5_DESPD</name>
<gene>
    <name evidence="2" type="ordered locus">Despr_3065</name>
</gene>